<keyword evidence="2" id="KW-1185">Reference proteome</keyword>
<name>A0AAE0A5X7_9ROSI</name>
<accession>A0AAE0A5X7</accession>
<dbReference type="InterPro" id="IPR036569">
    <property type="entry name" value="RpiB_LacA_LacB_sf"/>
</dbReference>
<reference evidence="1" key="1">
    <citation type="journal article" date="2023" name="Plant J.">
        <title>Genome sequences and population genomics provide insights into the demographic history, inbreeding, and mutation load of two 'living fossil' tree species of Dipteronia.</title>
        <authorList>
            <person name="Feng Y."/>
            <person name="Comes H.P."/>
            <person name="Chen J."/>
            <person name="Zhu S."/>
            <person name="Lu R."/>
            <person name="Zhang X."/>
            <person name="Li P."/>
            <person name="Qiu J."/>
            <person name="Olsen K.M."/>
            <person name="Qiu Y."/>
        </authorList>
    </citation>
    <scope>NUCLEOTIDE SEQUENCE</scope>
    <source>
        <strain evidence="1">NBL</strain>
    </source>
</reference>
<sequence>MKASLNYVKSFLVYNLHYRNVMDFDHLLNYPSENDIVMESPTDEEIIQGSLFWLRTVKDLGTSDYHSIRAEVGRGVSYAELGFGTRSLIACGTSVDVGVFVNKFSRVFASTCLTAVDAFNARSIINCHVLVVSGMSTPKDSAIEFLNA</sequence>
<dbReference type="Proteomes" id="UP001281410">
    <property type="component" value="Unassembled WGS sequence"/>
</dbReference>
<dbReference type="EMBL" id="JANJYJ010000007">
    <property type="protein sequence ID" value="KAK3200579.1"/>
    <property type="molecule type" value="Genomic_DNA"/>
</dbReference>
<gene>
    <name evidence="1" type="ORF">Dsin_023994</name>
</gene>
<dbReference type="AlphaFoldDB" id="A0AAE0A5X7"/>
<evidence type="ECO:0000313" key="1">
    <source>
        <dbReference type="EMBL" id="KAK3200579.1"/>
    </source>
</evidence>
<dbReference type="GO" id="GO:0016853">
    <property type="term" value="F:isomerase activity"/>
    <property type="evidence" value="ECO:0007669"/>
    <property type="project" value="InterPro"/>
</dbReference>
<dbReference type="PANTHER" id="PTHR30345:SF0">
    <property type="entry name" value="DNA DAMAGE-REPAIR_TOLERATION PROTEIN DRT102"/>
    <property type="match status" value="1"/>
</dbReference>
<dbReference type="Gene3D" id="3.40.1400.10">
    <property type="entry name" value="Sugar-phosphate isomerase, RpiB/LacA/LacB"/>
    <property type="match status" value="1"/>
</dbReference>
<dbReference type="InterPro" id="IPR003500">
    <property type="entry name" value="RpiB_LacA_LacB"/>
</dbReference>
<proteinExistence type="predicted"/>
<dbReference type="Pfam" id="PF02502">
    <property type="entry name" value="LacAB_rpiB"/>
    <property type="match status" value="1"/>
</dbReference>
<protein>
    <submittedName>
        <fullName evidence="1">Uncharacterized protein</fullName>
    </submittedName>
</protein>
<comment type="caution">
    <text evidence="1">The sequence shown here is derived from an EMBL/GenBank/DDBJ whole genome shotgun (WGS) entry which is preliminary data.</text>
</comment>
<organism evidence="1 2">
    <name type="scientific">Dipteronia sinensis</name>
    <dbReference type="NCBI Taxonomy" id="43782"/>
    <lineage>
        <taxon>Eukaryota</taxon>
        <taxon>Viridiplantae</taxon>
        <taxon>Streptophyta</taxon>
        <taxon>Embryophyta</taxon>
        <taxon>Tracheophyta</taxon>
        <taxon>Spermatophyta</taxon>
        <taxon>Magnoliopsida</taxon>
        <taxon>eudicotyledons</taxon>
        <taxon>Gunneridae</taxon>
        <taxon>Pentapetalae</taxon>
        <taxon>rosids</taxon>
        <taxon>malvids</taxon>
        <taxon>Sapindales</taxon>
        <taxon>Sapindaceae</taxon>
        <taxon>Hippocastanoideae</taxon>
        <taxon>Acereae</taxon>
        <taxon>Dipteronia</taxon>
    </lineage>
</organism>
<dbReference type="PANTHER" id="PTHR30345">
    <property type="entry name" value="RIBOSE-5-PHOSPHATE ISOMERASE B"/>
    <property type="match status" value="1"/>
</dbReference>
<dbReference type="SUPFAM" id="SSF89623">
    <property type="entry name" value="Ribose/Galactose isomerase RpiB/AlsB"/>
    <property type="match status" value="1"/>
</dbReference>
<evidence type="ECO:0000313" key="2">
    <source>
        <dbReference type="Proteomes" id="UP001281410"/>
    </source>
</evidence>
<dbReference type="GO" id="GO:0005975">
    <property type="term" value="P:carbohydrate metabolic process"/>
    <property type="evidence" value="ECO:0007669"/>
    <property type="project" value="InterPro"/>
</dbReference>